<organism evidence="12 13">
    <name type="scientific">Kingdonia uniflora</name>
    <dbReference type="NCBI Taxonomy" id="39325"/>
    <lineage>
        <taxon>Eukaryota</taxon>
        <taxon>Viridiplantae</taxon>
        <taxon>Streptophyta</taxon>
        <taxon>Embryophyta</taxon>
        <taxon>Tracheophyta</taxon>
        <taxon>Spermatophyta</taxon>
        <taxon>Magnoliopsida</taxon>
        <taxon>Ranunculales</taxon>
        <taxon>Circaeasteraceae</taxon>
        <taxon>Kingdonia</taxon>
    </lineage>
</organism>
<evidence type="ECO:0000256" key="3">
    <source>
        <dbReference type="ARBA" id="ARBA00022664"/>
    </source>
</evidence>
<proteinExistence type="inferred from homology"/>
<dbReference type="PANTHER" id="PTHR47640:SF10">
    <property type="entry name" value="TRNA SELENOCYSTEINE 1-ASSOCIATED PROTEIN 1-RELATED"/>
    <property type="match status" value="1"/>
</dbReference>
<evidence type="ECO:0000256" key="4">
    <source>
        <dbReference type="ARBA" id="ARBA00022737"/>
    </source>
</evidence>
<keyword evidence="5 10" id="KW-0694">RNA-binding</keyword>
<evidence type="ECO:0000256" key="2">
    <source>
        <dbReference type="ARBA" id="ARBA00004463"/>
    </source>
</evidence>
<reference evidence="12 13" key="1">
    <citation type="journal article" date="2020" name="IScience">
        <title>Genome Sequencing of the Endangered Kingdonia uniflora (Circaeasteraceae, Ranunculales) Reveals Potential Mechanisms of Evolutionary Specialization.</title>
        <authorList>
            <person name="Sun Y."/>
            <person name="Deng T."/>
            <person name="Zhang A."/>
            <person name="Moore M.J."/>
            <person name="Landis J.B."/>
            <person name="Lin N."/>
            <person name="Zhang H."/>
            <person name="Zhang X."/>
            <person name="Huang J."/>
            <person name="Zhang X."/>
            <person name="Sun H."/>
            <person name="Wang H."/>
        </authorList>
    </citation>
    <scope>NUCLEOTIDE SEQUENCE [LARGE SCALE GENOMIC DNA]</scope>
    <source>
        <strain evidence="12">TB1705</strain>
        <tissue evidence="12">Leaf</tissue>
    </source>
</reference>
<evidence type="ECO:0000313" key="13">
    <source>
        <dbReference type="Proteomes" id="UP000541444"/>
    </source>
</evidence>
<dbReference type="InterPro" id="IPR035979">
    <property type="entry name" value="RBD_domain_sf"/>
</dbReference>
<dbReference type="GO" id="GO:0005634">
    <property type="term" value="C:nucleus"/>
    <property type="evidence" value="ECO:0007669"/>
    <property type="project" value="UniProtKB-SubCell"/>
</dbReference>
<keyword evidence="13" id="KW-1185">Reference proteome</keyword>
<protein>
    <recommendedName>
        <fullName evidence="11">RRM domain-containing protein</fullName>
    </recommendedName>
</protein>
<feature type="domain" description="RRM" evidence="11">
    <location>
        <begin position="217"/>
        <end position="290"/>
    </location>
</feature>
<dbReference type="FunFam" id="3.30.70.330:FF:000144">
    <property type="entry name" value="Polyadenylate-binding protein RBP47B"/>
    <property type="match status" value="1"/>
</dbReference>
<dbReference type="OrthoDB" id="446113at2759"/>
<evidence type="ECO:0000256" key="9">
    <source>
        <dbReference type="ARBA" id="ARBA00063471"/>
    </source>
</evidence>
<evidence type="ECO:0000259" key="11">
    <source>
        <dbReference type="PROSITE" id="PS50102"/>
    </source>
</evidence>
<comment type="subcellular location">
    <subcellularLocation>
        <location evidence="2">Cytoplasmic granule</location>
    </subcellularLocation>
    <subcellularLocation>
        <location evidence="1">Nucleus</location>
    </subcellularLocation>
</comment>
<gene>
    <name evidence="12" type="ORF">GIB67_002660</name>
</gene>
<dbReference type="AlphaFoldDB" id="A0A7J7LJF9"/>
<dbReference type="Pfam" id="PF00076">
    <property type="entry name" value="RRM_1"/>
    <property type="match status" value="2"/>
</dbReference>
<keyword evidence="4" id="KW-0677">Repeat</keyword>
<keyword evidence="3" id="KW-0507">mRNA processing</keyword>
<evidence type="ECO:0000256" key="6">
    <source>
        <dbReference type="ARBA" id="ARBA00023242"/>
    </source>
</evidence>
<dbReference type="GO" id="GO:0006397">
    <property type="term" value="P:mRNA processing"/>
    <property type="evidence" value="ECO:0007669"/>
    <property type="project" value="UniProtKB-KW"/>
</dbReference>
<evidence type="ECO:0000256" key="5">
    <source>
        <dbReference type="ARBA" id="ARBA00022884"/>
    </source>
</evidence>
<accession>A0A7J7LJF9</accession>
<dbReference type="PROSITE" id="PS50102">
    <property type="entry name" value="RRM"/>
    <property type="match status" value="2"/>
</dbReference>
<comment type="function">
    <text evidence="7">Heterogeneous nuclear ribonucleoprotein (hnRNP)-protein binding the poly(A) tail of mRNA and probably involved in some steps of pre-mRNA maturation.</text>
</comment>
<keyword evidence="6" id="KW-0539">Nucleus</keyword>
<comment type="caution">
    <text evidence="12">The sequence shown here is derived from an EMBL/GenBank/DDBJ whole genome shotgun (WGS) entry which is preliminary data.</text>
</comment>
<dbReference type="GO" id="GO:0003729">
    <property type="term" value="F:mRNA binding"/>
    <property type="evidence" value="ECO:0007669"/>
    <property type="project" value="InterPro"/>
</dbReference>
<evidence type="ECO:0000313" key="12">
    <source>
        <dbReference type="EMBL" id="KAF6142796.1"/>
    </source>
</evidence>
<dbReference type="EMBL" id="JACGCM010002238">
    <property type="protein sequence ID" value="KAF6142796.1"/>
    <property type="molecule type" value="Genomic_DNA"/>
</dbReference>
<dbReference type="SUPFAM" id="SSF54928">
    <property type="entry name" value="RNA-binding domain, RBD"/>
    <property type="match status" value="1"/>
</dbReference>
<dbReference type="InterPro" id="IPR050825">
    <property type="entry name" value="RBM42_RBP45_47-like"/>
</dbReference>
<name>A0A7J7LJF9_9MAGN</name>
<evidence type="ECO:0000256" key="1">
    <source>
        <dbReference type="ARBA" id="ARBA00004123"/>
    </source>
</evidence>
<dbReference type="Proteomes" id="UP000541444">
    <property type="component" value="Unassembled WGS sequence"/>
</dbReference>
<comment type="similarity">
    <text evidence="8">Belongs to the polyadenylate-binding RBP47 family.</text>
</comment>
<evidence type="ECO:0000256" key="10">
    <source>
        <dbReference type="PROSITE-ProRule" id="PRU00176"/>
    </source>
</evidence>
<feature type="domain" description="RRM" evidence="11">
    <location>
        <begin position="100"/>
        <end position="179"/>
    </location>
</feature>
<dbReference type="GO" id="GO:0005829">
    <property type="term" value="C:cytosol"/>
    <property type="evidence" value="ECO:0007669"/>
    <property type="project" value="TreeGrafter"/>
</dbReference>
<dbReference type="Gene3D" id="3.30.70.330">
    <property type="match status" value="2"/>
</dbReference>
<evidence type="ECO:0000256" key="7">
    <source>
        <dbReference type="ARBA" id="ARBA00057395"/>
    </source>
</evidence>
<sequence length="367" mass="40937">MNVVFIRKRVHEKKAKNDDKVKLVLYSLHSSMEDMKSSINPVKRAFIIREEVMMVKEYSEHFLCNAWYIMMHDPVALQLFMAGDAKDKKMVKGEQKVAKTTIFVGDLGSDVTDAILQETFGSKFPSVKGAKVVIDATTDRSKGYGFMRFGDDNERSQALTEMNGAYCSNRPMYINVATPRKPSEYQQQSQAVVLGGEYGSNGASSQNFQTDEDSNNTTIFVGGLDASIIDEDLRRQFSQFGKIVSVKIPVGKGCGFVPVNRQPRSNNGNQWNGRSAYYGGQTYDGSYGYATPVSQDPNMYAAAAATAYGAYPTYGKFSEDHKSAMKTSVNPFKSFVRIDHLRIDLGLSFTLDRKIKVGSMYWDFGLC</sequence>
<comment type="subunit">
    <text evidence="9">Interacts with the poly(A) tail of mRNA in nucleus.</text>
</comment>
<evidence type="ECO:0000256" key="8">
    <source>
        <dbReference type="ARBA" id="ARBA00061069"/>
    </source>
</evidence>
<dbReference type="InterPro" id="IPR012677">
    <property type="entry name" value="Nucleotide-bd_a/b_plait_sf"/>
</dbReference>
<dbReference type="CDD" id="cd12345">
    <property type="entry name" value="RRM2_SECp43_like"/>
    <property type="match status" value="1"/>
</dbReference>
<dbReference type="PANTHER" id="PTHR47640">
    <property type="entry name" value="TRNA SELENOCYSTEINE 1-ASSOCIATED PROTEIN 1-RELATED-RELATED"/>
    <property type="match status" value="1"/>
</dbReference>
<dbReference type="SMART" id="SM00360">
    <property type="entry name" value="RRM"/>
    <property type="match status" value="2"/>
</dbReference>
<dbReference type="InterPro" id="IPR000504">
    <property type="entry name" value="RRM_dom"/>
</dbReference>